<gene>
    <name evidence="1" type="ORF">B0T46_18385</name>
</gene>
<organism evidence="1 2">
    <name type="scientific">Nocardia donostiensis</name>
    <dbReference type="NCBI Taxonomy" id="1538463"/>
    <lineage>
        <taxon>Bacteria</taxon>
        <taxon>Bacillati</taxon>
        <taxon>Actinomycetota</taxon>
        <taxon>Actinomycetes</taxon>
        <taxon>Mycobacteriales</taxon>
        <taxon>Nocardiaceae</taxon>
        <taxon>Nocardia</taxon>
    </lineage>
</organism>
<evidence type="ECO:0000313" key="1">
    <source>
        <dbReference type="EMBL" id="ONM47348.1"/>
    </source>
</evidence>
<reference evidence="1 2" key="1">
    <citation type="journal article" date="2016" name="Antonie Van Leeuwenhoek">
        <title>Nocardia donostiensis sp. nov., isolated from human respiratory specimens.</title>
        <authorList>
            <person name="Ercibengoa M."/>
            <person name="Bell M."/>
            <person name="Marimon J.M."/>
            <person name="Humrighouse B."/>
            <person name="Klenk H.P."/>
            <person name="Potter G."/>
            <person name="Perez-Trallero E."/>
        </authorList>
    </citation>
    <scope>NUCLEOTIDE SEQUENCE [LARGE SCALE GENOMIC DNA]</scope>
    <source>
        <strain evidence="1 2">X1655</strain>
    </source>
</reference>
<protein>
    <submittedName>
        <fullName evidence="1">Uncharacterized protein</fullName>
    </submittedName>
</protein>
<accession>A0A1V2TD11</accession>
<dbReference type="Proteomes" id="UP000188836">
    <property type="component" value="Unassembled WGS sequence"/>
</dbReference>
<evidence type="ECO:0000313" key="2">
    <source>
        <dbReference type="Proteomes" id="UP000188836"/>
    </source>
</evidence>
<name>A0A1V2TD11_9NOCA</name>
<dbReference type="AlphaFoldDB" id="A0A1V2TD11"/>
<proteinExistence type="predicted"/>
<dbReference type="EMBL" id="MUMY01000016">
    <property type="protein sequence ID" value="ONM47348.1"/>
    <property type="molecule type" value="Genomic_DNA"/>
</dbReference>
<keyword evidence="2" id="KW-1185">Reference proteome</keyword>
<comment type="caution">
    <text evidence="1">The sequence shown here is derived from an EMBL/GenBank/DDBJ whole genome shotgun (WGS) entry which is preliminary data.</text>
</comment>
<sequence length="120" mass="13560">MRTHWQSLKTQAENGELRLDEQVGKELMKQADQLLTRLDTMVDAAGDLEHLTGFGGLESAKALKNKFALKAKNGDDSAVKRLQESIEIVKLMRETYELSIRKLNETDQSIASQLGKTWEQ</sequence>